<keyword evidence="4" id="KW-1133">Transmembrane helix</keyword>
<protein>
    <submittedName>
        <fullName evidence="6">Endonuclease/Exonuclease/phosphatase family protein</fullName>
    </submittedName>
</protein>
<comment type="similarity">
    <text evidence="1">Belongs to the DNase I family.</text>
</comment>
<dbReference type="SUPFAM" id="SSF56219">
    <property type="entry name" value="DNase I-like"/>
    <property type="match status" value="1"/>
</dbReference>
<proteinExistence type="inferred from homology"/>
<dbReference type="PRINTS" id="PR00130">
    <property type="entry name" value="DNASEI"/>
</dbReference>
<comment type="caution">
    <text evidence="6">The sequence shown here is derived from an EMBL/GenBank/DDBJ whole genome shotgun (WGS) entry which is preliminary data.</text>
</comment>
<gene>
    <name evidence="6" type="ORF">MPEBLZ_01666</name>
</gene>
<keyword evidence="2" id="KW-0540">Nuclease</keyword>
<feature type="domain" description="Endonuclease/exonuclease/phosphatase" evidence="5">
    <location>
        <begin position="121"/>
        <end position="358"/>
    </location>
</feature>
<sequence length="372" mass="41516">MLSGSPSRQADTSGACRAKDCAFVHGSRAYPFNKSISFGSKRQTLVKRRKKKTSNGFLIVAFIFILMVIILASYIYISENPAVIDAIPNTPDSQPVGAVTIPADPPATVTSPNDTVKLAALNLQIFGTSKADKPEVMEVLSKTIRNFDIVAVQEIRDASQTALPALRNSVNDIAGPKYDFVVSDRLGRTTSKEQYAYFFNTQTMQQIGDPYTYPDPNDLFQREPYVAEFKAMNGNFDFVLITTHTDPDTATQEINDLPTVVENAKGRYQGEGDFIILGDLNADCDYFNENSQSPLRRSDYLWVINNSIDTTTKASACTYDRIILTSQAKDDFTGNSGVFRFDNVYNLTYDMTISVSDHYPVYARFWNNRDTD</sequence>
<dbReference type="InterPro" id="IPR016202">
    <property type="entry name" value="DNase_I"/>
</dbReference>
<dbReference type="InterPro" id="IPR005135">
    <property type="entry name" value="Endo/exonuclease/phosphatase"/>
</dbReference>
<evidence type="ECO:0000256" key="4">
    <source>
        <dbReference type="SAM" id="Phobius"/>
    </source>
</evidence>
<dbReference type="EMBL" id="LKCM01000128">
    <property type="protein sequence ID" value="KPQ43792.1"/>
    <property type="molecule type" value="Genomic_DNA"/>
</dbReference>
<evidence type="ECO:0000256" key="1">
    <source>
        <dbReference type="ARBA" id="ARBA00007359"/>
    </source>
</evidence>
<keyword evidence="3" id="KW-0378">Hydrolase</keyword>
<evidence type="ECO:0000313" key="7">
    <source>
        <dbReference type="Proteomes" id="UP000050360"/>
    </source>
</evidence>
<dbReference type="GO" id="GO:0004527">
    <property type="term" value="F:exonuclease activity"/>
    <property type="evidence" value="ECO:0007669"/>
    <property type="project" value="UniProtKB-KW"/>
</dbReference>
<keyword evidence="6" id="KW-0255">Endonuclease</keyword>
<dbReference type="PANTHER" id="PTHR11371">
    <property type="entry name" value="DEOXYRIBONUCLEASE"/>
    <property type="match status" value="1"/>
</dbReference>
<keyword evidence="4" id="KW-0812">Transmembrane</keyword>
<evidence type="ECO:0000256" key="2">
    <source>
        <dbReference type="ARBA" id="ARBA00022722"/>
    </source>
</evidence>
<dbReference type="GO" id="GO:0004530">
    <property type="term" value="F:deoxyribonuclease I activity"/>
    <property type="evidence" value="ECO:0007669"/>
    <property type="project" value="TreeGrafter"/>
</dbReference>
<feature type="transmembrane region" description="Helical" evidence="4">
    <location>
        <begin position="57"/>
        <end position="77"/>
    </location>
</feature>
<dbReference type="SMART" id="SM00476">
    <property type="entry name" value="DNaseIc"/>
    <property type="match status" value="1"/>
</dbReference>
<dbReference type="GO" id="GO:0003677">
    <property type="term" value="F:DNA binding"/>
    <property type="evidence" value="ECO:0007669"/>
    <property type="project" value="TreeGrafter"/>
</dbReference>
<dbReference type="GO" id="GO:0006308">
    <property type="term" value="P:DNA catabolic process"/>
    <property type="evidence" value="ECO:0007669"/>
    <property type="project" value="InterPro"/>
</dbReference>
<evidence type="ECO:0000256" key="3">
    <source>
        <dbReference type="ARBA" id="ARBA00022801"/>
    </source>
</evidence>
<accession>A0A0P8AH89</accession>
<evidence type="ECO:0000259" key="5">
    <source>
        <dbReference type="Pfam" id="PF03372"/>
    </source>
</evidence>
<keyword evidence="4" id="KW-0472">Membrane</keyword>
<dbReference type="AlphaFoldDB" id="A0A0P8AH89"/>
<dbReference type="PANTHER" id="PTHR11371:SF31">
    <property type="entry name" value="EXTRACELLULAR NUCLEASE"/>
    <property type="match status" value="1"/>
</dbReference>
<dbReference type="Gene3D" id="3.60.10.10">
    <property type="entry name" value="Endonuclease/exonuclease/phosphatase"/>
    <property type="match status" value="1"/>
</dbReference>
<organism evidence="6 7">
    <name type="scientific">Candidatus Methanoperedens nitratireducens</name>
    <dbReference type="NCBI Taxonomy" id="1392998"/>
    <lineage>
        <taxon>Archaea</taxon>
        <taxon>Methanobacteriati</taxon>
        <taxon>Methanobacteriota</taxon>
        <taxon>Stenosarchaea group</taxon>
        <taxon>Methanomicrobia</taxon>
        <taxon>Methanosarcinales</taxon>
        <taxon>ANME-2 cluster</taxon>
        <taxon>Candidatus Methanoperedentaceae</taxon>
        <taxon>Candidatus Methanoperedens</taxon>
    </lineage>
</organism>
<name>A0A0P8AH89_9EURY</name>
<dbReference type="Proteomes" id="UP000050360">
    <property type="component" value="Unassembled WGS sequence"/>
</dbReference>
<dbReference type="Pfam" id="PF03372">
    <property type="entry name" value="Exo_endo_phos"/>
    <property type="match status" value="1"/>
</dbReference>
<dbReference type="InterPro" id="IPR036691">
    <property type="entry name" value="Endo/exonu/phosph_ase_sf"/>
</dbReference>
<reference evidence="6 7" key="1">
    <citation type="submission" date="2015-09" db="EMBL/GenBank/DDBJ databases">
        <title>A metagenomics-based metabolic model of nitrate-dependent anaerobic oxidation of methane by Methanoperedens-like archaea.</title>
        <authorList>
            <person name="Arshad A."/>
            <person name="Speth D.R."/>
            <person name="De Graaf R.M."/>
            <person name="Op Den Camp H.J."/>
            <person name="Jetten M.S."/>
            <person name="Welte C.U."/>
        </authorList>
    </citation>
    <scope>NUCLEOTIDE SEQUENCE [LARGE SCALE GENOMIC DNA]</scope>
</reference>
<evidence type="ECO:0000313" key="6">
    <source>
        <dbReference type="EMBL" id="KPQ43792.1"/>
    </source>
</evidence>
<keyword evidence="6" id="KW-0269">Exonuclease</keyword>